<dbReference type="Pfam" id="PF07317">
    <property type="entry name" value="PilZN"/>
    <property type="match status" value="1"/>
</dbReference>
<dbReference type="AlphaFoldDB" id="A0A323UUQ7"/>
<dbReference type="Proteomes" id="UP000248259">
    <property type="component" value="Unassembled WGS sequence"/>
</dbReference>
<comment type="subunit">
    <text evidence="4">Monomer. Interacts with the flagellar basal bodies.</text>
</comment>
<dbReference type="GO" id="GO:0071945">
    <property type="term" value="P:regulation of bacterial-type flagellum-dependent cell motility by regulation of motor speed"/>
    <property type="evidence" value="ECO:0007669"/>
    <property type="project" value="UniProtKB-UniRule"/>
</dbReference>
<comment type="caution">
    <text evidence="7">The sequence shown here is derived from an EMBL/GenBank/DDBJ whole genome shotgun (WGS) entry which is preliminary data.</text>
</comment>
<evidence type="ECO:0000313" key="8">
    <source>
        <dbReference type="Proteomes" id="UP000248259"/>
    </source>
</evidence>
<evidence type="ECO:0000256" key="3">
    <source>
        <dbReference type="ARBA" id="ARBA00023143"/>
    </source>
</evidence>
<dbReference type="InterPro" id="IPR009926">
    <property type="entry name" value="T3SS_YcgR_PilZN"/>
</dbReference>
<dbReference type="Gene3D" id="2.40.10.220">
    <property type="entry name" value="predicted glycosyltransferase like domains"/>
    <property type="match status" value="1"/>
</dbReference>
<evidence type="ECO:0000256" key="2">
    <source>
        <dbReference type="ARBA" id="ARBA00022741"/>
    </source>
</evidence>
<dbReference type="GO" id="GO:0035438">
    <property type="term" value="F:cyclic-di-GMP binding"/>
    <property type="evidence" value="ECO:0007669"/>
    <property type="project" value="UniProtKB-UniRule"/>
</dbReference>
<keyword evidence="3 4" id="KW-0975">Bacterial flagellum</keyword>
<dbReference type="InterPro" id="IPR012349">
    <property type="entry name" value="Split_barrel_FMN-bd"/>
</dbReference>
<keyword evidence="7" id="KW-0282">Flagellum</keyword>
<dbReference type="RefSeq" id="WP_110526105.1">
    <property type="nucleotide sequence ID" value="NZ_QKOE01000011.1"/>
</dbReference>
<comment type="similarity">
    <text evidence="4">Belongs to the YcgR family.</text>
</comment>
<keyword evidence="8" id="KW-1185">Reference proteome</keyword>
<dbReference type="Pfam" id="PF07238">
    <property type="entry name" value="PilZ"/>
    <property type="match status" value="1"/>
</dbReference>
<keyword evidence="2 4" id="KW-0547">Nucleotide-binding</keyword>
<evidence type="ECO:0000259" key="5">
    <source>
        <dbReference type="Pfam" id="PF07238"/>
    </source>
</evidence>
<evidence type="ECO:0000259" key="6">
    <source>
        <dbReference type="Pfam" id="PF07317"/>
    </source>
</evidence>
<dbReference type="Gene3D" id="2.30.110.10">
    <property type="entry name" value="Electron Transport, Fmn-binding Protein, Chain A"/>
    <property type="match status" value="1"/>
</dbReference>
<comment type="function">
    <text evidence="4">Acts as a flagellar brake, regulating swimming and swarming in a bis-(3'-5') cyclic diguanylic acid (c-di-GMP)-dependent manner. Binds 1 c-di-GMP dimer per subunit. Increasing levels of c-di-GMP lead to decreased motility.</text>
</comment>
<organism evidence="7 8">
    <name type="scientific">Parazoarcus communis SWub3 = DSM 12120</name>
    <dbReference type="NCBI Taxonomy" id="1121029"/>
    <lineage>
        <taxon>Bacteria</taxon>
        <taxon>Pseudomonadati</taxon>
        <taxon>Pseudomonadota</taxon>
        <taxon>Betaproteobacteria</taxon>
        <taxon>Rhodocyclales</taxon>
        <taxon>Zoogloeaceae</taxon>
        <taxon>Parazoarcus</taxon>
    </lineage>
</organism>
<sequence length="258" mass="29070">MPDSTDDQAEELQPLPSDNLEQYMLRGRRQIRQLLEQLIEAHALVTTHLQPGSQAFLTALITLSDDEEWLFLDASPDTRIRQRTLQSEQLLCVTQLNKIRIQFKLQGMAETLIDKRPALAARVPEEVLRLQRREYFRLSVPLAHNLTCRLPDSGWGVGEEARVMDISAGGLCLNLPGGSTELVIGGIVASCKLKLPDTEVLTLDLEVRNISRQRSRSGVESLRVGCRYSALSKVAETQIQRYIFHTERELSARERGGL</sequence>
<proteinExistence type="inferred from homology"/>
<evidence type="ECO:0000313" key="7">
    <source>
        <dbReference type="EMBL" id="PZA15733.1"/>
    </source>
</evidence>
<evidence type="ECO:0000256" key="4">
    <source>
        <dbReference type="HAMAP-Rule" id="MF_01457"/>
    </source>
</evidence>
<feature type="domain" description="PilZ" evidence="5">
    <location>
        <begin position="131"/>
        <end position="244"/>
    </location>
</feature>
<dbReference type="EMBL" id="QKOE01000011">
    <property type="protein sequence ID" value="PZA15733.1"/>
    <property type="molecule type" value="Genomic_DNA"/>
</dbReference>
<keyword evidence="1 4" id="KW-0973">c-di-GMP</keyword>
<accession>A0A323UUQ7</accession>
<evidence type="ECO:0000256" key="1">
    <source>
        <dbReference type="ARBA" id="ARBA00022636"/>
    </source>
</evidence>
<name>A0A323UUQ7_9RHOO</name>
<dbReference type="GO" id="GO:0071973">
    <property type="term" value="P:bacterial-type flagellum-dependent cell motility"/>
    <property type="evidence" value="ECO:0007669"/>
    <property type="project" value="UniProtKB-UniRule"/>
</dbReference>
<dbReference type="InterPro" id="IPR009875">
    <property type="entry name" value="PilZ_domain"/>
</dbReference>
<comment type="subcellular location">
    <subcellularLocation>
        <location evidence="4">Bacterial flagellum basal body</location>
    </subcellularLocation>
</comment>
<protein>
    <recommendedName>
        <fullName evidence="4">Flagellar brake protein YcgR</fullName>
    </recommendedName>
    <alternativeName>
        <fullName evidence="4">Cyclic di-GMP binding protein YcgR</fullName>
    </alternativeName>
</protein>
<keyword evidence="7" id="KW-0966">Cell projection</keyword>
<gene>
    <name evidence="4" type="primary">ycgR</name>
    <name evidence="7" type="ORF">DNK49_14780</name>
</gene>
<dbReference type="GO" id="GO:0009425">
    <property type="term" value="C:bacterial-type flagellum basal body"/>
    <property type="evidence" value="ECO:0007669"/>
    <property type="project" value="UniProtKB-SubCell"/>
</dbReference>
<dbReference type="InterPro" id="IPR023787">
    <property type="entry name" value="T3SS_YcgR"/>
</dbReference>
<dbReference type="OrthoDB" id="5572581at2"/>
<feature type="domain" description="Type III secretion system flagellar brake protein YcgR PilZN" evidence="6">
    <location>
        <begin position="23"/>
        <end position="129"/>
    </location>
</feature>
<reference evidence="7 8" key="1">
    <citation type="submission" date="2018-06" db="EMBL/GenBank/DDBJ databases">
        <title>Azoarcus communis strain SWub3 genome.</title>
        <authorList>
            <person name="Zorraquino Salvo V."/>
            <person name="Toubiana D."/>
            <person name="Blumwald E."/>
        </authorList>
    </citation>
    <scope>NUCLEOTIDE SEQUENCE [LARGE SCALE GENOMIC DNA]</scope>
    <source>
        <strain evidence="7 8">SWub3</strain>
    </source>
</reference>
<dbReference type="HAMAP" id="MF_01457">
    <property type="entry name" value="YcgR"/>
    <property type="match status" value="1"/>
</dbReference>
<keyword evidence="7" id="KW-0969">Cilium</keyword>